<dbReference type="AlphaFoldDB" id="A0A1N7IQL8"/>
<feature type="transmembrane region" description="Helical" evidence="8">
    <location>
        <begin position="193"/>
        <end position="226"/>
    </location>
</feature>
<dbReference type="InterPro" id="IPR011606">
    <property type="entry name" value="Brnchd-chn_aa_trnsp_permease"/>
</dbReference>
<dbReference type="STRING" id="1161099.SAMN05444817_101311"/>
<dbReference type="RefSeq" id="WP_076598270.1">
    <property type="nucleotide sequence ID" value="NZ_CP046976.1"/>
</dbReference>
<dbReference type="Pfam" id="PF03591">
    <property type="entry name" value="AzlC"/>
    <property type="match status" value="1"/>
</dbReference>
<dbReference type="GO" id="GO:1903785">
    <property type="term" value="P:L-valine transmembrane transport"/>
    <property type="evidence" value="ECO:0007669"/>
    <property type="project" value="TreeGrafter"/>
</dbReference>
<dbReference type="GO" id="GO:0005886">
    <property type="term" value="C:plasma membrane"/>
    <property type="evidence" value="ECO:0007669"/>
    <property type="project" value="UniProtKB-SubCell"/>
</dbReference>
<evidence type="ECO:0000256" key="4">
    <source>
        <dbReference type="ARBA" id="ARBA00022475"/>
    </source>
</evidence>
<evidence type="ECO:0000256" key="2">
    <source>
        <dbReference type="ARBA" id="ARBA00010735"/>
    </source>
</evidence>
<evidence type="ECO:0000313" key="10">
    <source>
        <dbReference type="Proteomes" id="UP000186292"/>
    </source>
</evidence>
<dbReference type="Proteomes" id="UP000186292">
    <property type="component" value="Unassembled WGS sequence"/>
</dbReference>
<dbReference type="OrthoDB" id="3181706at2"/>
<name>A0A1N7IQL8_9CORY</name>
<evidence type="ECO:0000256" key="5">
    <source>
        <dbReference type="ARBA" id="ARBA00022692"/>
    </source>
</evidence>
<evidence type="ECO:0000256" key="6">
    <source>
        <dbReference type="ARBA" id="ARBA00022989"/>
    </source>
</evidence>
<feature type="transmembrane region" description="Helical" evidence="8">
    <location>
        <begin position="134"/>
        <end position="158"/>
    </location>
</feature>
<dbReference type="PANTHER" id="PTHR34979:SF1">
    <property type="entry name" value="INNER MEMBRANE PROTEIN YGAZ"/>
    <property type="match status" value="1"/>
</dbReference>
<keyword evidence="4" id="KW-1003">Cell membrane</keyword>
<evidence type="ECO:0000256" key="1">
    <source>
        <dbReference type="ARBA" id="ARBA00004651"/>
    </source>
</evidence>
<evidence type="ECO:0000256" key="3">
    <source>
        <dbReference type="ARBA" id="ARBA00022448"/>
    </source>
</evidence>
<evidence type="ECO:0000313" key="9">
    <source>
        <dbReference type="EMBL" id="SIS39368.1"/>
    </source>
</evidence>
<organism evidence="9 10">
    <name type="scientific">Corynebacterium appendicis CIP 107643</name>
    <dbReference type="NCBI Taxonomy" id="1161099"/>
    <lineage>
        <taxon>Bacteria</taxon>
        <taxon>Bacillati</taxon>
        <taxon>Actinomycetota</taxon>
        <taxon>Actinomycetes</taxon>
        <taxon>Mycobacteriales</taxon>
        <taxon>Corynebacteriaceae</taxon>
        <taxon>Corynebacterium</taxon>
    </lineage>
</organism>
<keyword evidence="7 8" id="KW-0472">Membrane</keyword>
<proteinExistence type="inferred from homology"/>
<keyword evidence="3" id="KW-0813">Transport</keyword>
<comment type="similarity">
    <text evidence="2">Belongs to the AzlC family.</text>
</comment>
<reference evidence="10" key="1">
    <citation type="submission" date="2017-01" db="EMBL/GenBank/DDBJ databases">
        <authorList>
            <person name="Varghese N."/>
            <person name="Submissions S."/>
        </authorList>
    </citation>
    <scope>NUCLEOTIDE SEQUENCE [LARGE SCALE GENOMIC DNA]</scope>
    <source>
        <strain evidence="10">DSM 44531</strain>
    </source>
</reference>
<evidence type="ECO:0000256" key="8">
    <source>
        <dbReference type="SAM" id="Phobius"/>
    </source>
</evidence>
<evidence type="ECO:0000256" key="7">
    <source>
        <dbReference type="ARBA" id="ARBA00023136"/>
    </source>
</evidence>
<comment type="subcellular location">
    <subcellularLocation>
        <location evidence="1">Cell membrane</location>
        <topology evidence="1">Multi-pass membrane protein</topology>
    </subcellularLocation>
</comment>
<accession>A0A1N7IQL8</accession>
<dbReference type="EMBL" id="FTOF01000001">
    <property type="protein sequence ID" value="SIS39368.1"/>
    <property type="molecule type" value="Genomic_DNA"/>
</dbReference>
<protein>
    <submittedName>
        <fullName evidence="9">4-azaleucine resistance probable transporter AzlC</fullName>
    </submittedName>
</protein>
<feature type="transmembrane region" description="Helical" evidence="8">
    <location>
        <begin position="12"/>
        <end position="34"/>
    </location>
</feature>
<keyword evidence="10" id="KW-1185">Reference proteome</keyword>
<gene>
    <name evidence="9" type="ORF">SAMN05444817_101311</name>
</gene>
<dbReference type="PANTHER" id="PTHR34979">
    <property type="entry name" value="INNER MEMBRANE PROTEIN YGAZ"/>
    <property type="match status" value="1"/>
</dbReference>
<keyword evidence="6 8" id="KW-1133">Transmembrane helix</keyword>
<sequence length="243" mass="26577">MRNETRNEIRAALKDLWVVGLGLIPLGLAFGLVMTQAGFAWWWTPIFSIVIYAGSMEFLAVQLVSAGVGPLSAAVTGFMVNFRHIFYGLTFPRHRISSSLGRAYSTYALTDETYAVISSLPLTTRSTLSGTRILTVEIVCQLLWVIPGILGALLGVVIPAEVKGMDFALTALFVVLAYESFTSNRDFSLPLAATAIAVLFAVIAPSWLLMAALTTYFLVLLLRYALPNVDRALELRPAREEGR</sequence>
<keyword evidence="5 8" id="KW-0812">Transmembrane</keyword>